<name>A0A916J938_9BACT</name>
<reference evidence="2" key="1">
    <citation type="submission" date="2021-04" db="EMBL/GenBank/DDBJ databases">
        <authorList>
            <person name="Rodrigo-Torres L."/>
            <person name="Arahal R. D."/>
            <person name="Lucena T."/>
        </authorList>
    </citation>
    <scope>NUCLEOTIDE SEQUENCE</scope>
    <source>
        <strain evidence="2">CECT 9275</strain>
    </source>
</reference>
<accession>A0A916J938</accession>
<sequence>MQSTYFCNVPRSWSVIKAERYRSDFHTEPLTKSIAMKYLLSLTAAFLLSVNLVFAQTQKGKIMGSVLDEKNQAFPFVNVLLLAPRDSSLIQGLAADENGKFVFDQITEGNYIINVSMVGYAKAFSETVKVNGNTIDLPAFVLKPDVQALNEVTVVAKKPFIEQQIDRTVINVENSIVSAGATALEVLERAPGVTVDQQNEQLKLRGKEGVIVQIDGKQTFLSQQELINLLRNTPSDNIEKIELITNPSAKYDAAGNSGIINIKMKRNKNYGTNGNVNLGFAHSRYARENASATINHREGKISTFATVSTYLWKGFNNNDIYRRIPYDGKVTIFDQHTERTNKGQYHNLRAGLDFFATEKTTIGVLVSGFVNDWDNPFGQTNTRILNEDLTLQRTFRTNVYNGGKMNNYNANFNLKHQFDKQGKELTFDADYVSYSGKNNSTLDTRYFLPSGESSGNPEIVRNNMPFNIRIGVAKIDYTQPLWKGKFETGAKSSYVSSDNNMVFETKADDWQLDPTRSNRFKYTENVNAAYLNYSGAISKKIKYQLGVRGEHTHSVGNSVTLNQIRDRNYINFFPSVFLSNQLDTNNVINLSYSRRIDRPNYQSLNPFEFYLDPYTFQRGNPNLKPQYTHAFQLVHVYKSFLNTTLAYSRIKDMIANELPQQIASENKTFVTSENLENQDNISLTVSAPIPIRKWWSVQTNFSGVYNHYKSFYLDEQLDISQFSWNMYANSQFTLPKGWSAELSGWYNSRAFYGLYAAKPMGMVNAGIQKNILQKKGTIRLNVNDIFWTNKFRGSANYKDIDFQVRSQWPSRQFRITFTYHFGNQNVKGARQRNTGSDDLQKRAGGN</sequence>
<dbReference type="Pfam" id="PF13715">
    <property type="entry name" value="CarbopepD_reg_2"/>
    <property type="match status" value="1"/>
</dbReference>
<evidence type="ECO:0000259" key="1">
    <source>
        <dbReference type="Pfam" id="PF14905"/>
    </source>
</evidence>
<gene>
    <name evidence="2" type="ORF">DYBT9275_01048</name>
</gene>
<comment type="caution">
    <text evidence="2">The sequence shown here is derived from an EMBL/GenBank/DDBJ whole genome shotgun (WGS) entry which is preliminary data.</text>
</comment>
<keyword evidence="3" id="KW-1185">Reference proteome</keyword>
<dbReference type="Proteomes" id="UP000680038">
    <property type="component" value="Unassembled WGS sequence"/>
</dbReference>
<dbReference type="InterPro" id="IPR041700">
    <property type="entry name" value="OMP_b-brl_3"/>
</dbReference>
<dbReference type="InterPro" id="IPR037066">
    <property type="entry name" value="Plug_dom_sf"/>
</dbReference>
<proteinExistence type="predicted"/>
<protein>
    <recommendedName>
        <fullName evidence="1">Outer membrane protein beta-barrel domain-containing protein</fullName>
    </recommendedName>
</protein>
<dbReference type="SUPFAM" id="SSF56935">
    <property type="entry name" value="Porins"/>
    <property type="match status" value="1"/>
</dbReference>
<dbReference type="PANTHER" id="PTHR40980:SF4">
    <property type="entry name" value="TONB-DEPENDENT RECEPTOR-LIKE BETA-BARREL DOMAIN-CONTAINING PROTEIN"/>
    <property type="match status" value="1"/>
</dbReference>
<dbReference type="InterPro" id="IPR008969">
    <property type="entry name" value="CarboxyPept-like_regulatory"/>
</dbReference>
<dbReference type="AlphaFoldDB" id="A0A916J938"/>
<feature type="domain" description="Outer membrane protein beta-barrel" evidence="1">
    <location>
        <begin position="416"/>
        <end position="819"/>
    </location>
</feature>
<evidence type="ECO:0000313" key="2">
    <source>
        <dbReference type="EMBL" id="CAG4992827.1"/>
    </source>
</evidence>
<dbReference type="Gene3D" id="2.60.40.1120">
    <property type="entry name" value="Carboxypeptidase-like, regulatory domain"/>
    <property type="match status" value="1"/>
</dbReference>
<dbReference type="PANTHER" id="PTHR40980">
    <property type="entry name" value="PLUG DOMAIN-CONTAINING PROTEIN"/>
    <property type="match status" value="1"/>
</dbReference>
<organism evidence="2 3">
    <name type="scientific">Dyadobacter helix</name>
    <dbReference type="NCBI Taxonomy" id="2822344"/>
    <lineage>
        <taxon>Bacteria</taxon>
        <taxon>Pseudomonadati</taxon>
        <taxon>Bacteroidota</taxon>
        <taxon>Cytophagia</taxon>
        <taxon>Cytophagales</taxon>
        <taxon>Spirosomataceae</taxon>
        <taxon>Dyadobacter</taxon>
    </lineage>
</organism>
<evidence type="ECO:0000313" key="3">
    <source>
        <dbReference type="Proteomes" id="UP000680038"/>
    </source>
</evidence>
<dbReference type="EMBL" id="CAJRAF010000001">
    <property type="protein sequence ID" value="CAG4992827.1"/>
    <property type="molecule type" value="Genomic_DNA"/>
</dbReference>
<dbReference type="SUPFAM" id="SSF49464">
    <property type="entry name" value="Carboxypeptidase regulatory domain-like"/>
    <property type="match status" value="1"/>
</dbReference>
<dbReference type="Gene3D" id="2.170.130.10">
    <property type="entry name" value="TonB-dependent receptor, plug domain"/>
    <property type="match status" value="1"/>
</dbReference>
<dbReference type="Pfam" id="PF14905">
    <property type="entry name" value="OMP_b-brl_3"/>
    <property type="match status" value="1"/>
</dbReference>